<dbReference type="OrthoDB" id="19542at2"/>
<dbReference type="AlphaFoldDB" id="A0A1Q9GN88"/>
<dbReference type="RefSeq" id="WP_075764072.1">
    <property type="nucleotide sequence ID" value="NZ_MJIL01000069.1"/>
</dbReference>
<name>A0A1Q9GN88_9GAMM</name>
<dbReference type="Pfam" id="PF06082">
    <property type="entry name" value="YjbH"/>
    <property type="match status" value="1"/>
</dbReference>
<evidence type="ECO:0008006" key="4">
    <source>
        <dbReference type="Google" id="ProtNLM"/>
    </source>
</evidence>
<dbReference type="InterPro" id="IPR010344">
    <property type="entry name" value="YbjH"/>
</dbReference>
<feature type="signal peptide" evidence="1">
    <location>
        <begin position="1"/>
        <end position="24"/>
    </location>
</feature>
<evidence type="ECO:0000313" key="3">
    <source>
        <dbReference type="Proteomes" id="UP000186905"/>
    </source>
</evidence>
<gene>
    <name evidence="2" type="ORF">BIT28_18980</name>
</gene>
<accession>A0A1Q9GN88</accession>
<keyword evidence="3" id="KW-1185">Reference proteome</keyword>
<keyword evidence="1" id="KW-0732">Signal</keyword>
<evidence type="ECO:0000256" key="1">
    <source>
        <dbReference type="SAM" id="SignalP"/>
    </source>
</evidence>
<feature type="chain" id="PRO_5010326897" description="WbfB" evidence="1">
    <location>
        <begin position="25"/>
        <end position="730"/>
    </location>
</feature>
<evidence type="ECO:0000313" key="2">
    <source>
        <dbReference type="EMBL" id="OLQ76101.1"/>
    </source>
</evidence>
<protein>
    <recommendedName>
        <fullName evidence="4">WbfB</fullName>
    </recommendedName>
</protein>
<reference evidence="2 3" key="1">
    <citation type="submission" date="2016-09" db="EMBL/GenBank/DDBJ databases">
        <title>Photobacterium proteolyticum sp. nov. a protease producing bacterium isolated from ocean sediments of Laizhou Bay.</title>
        <authorList>
            <person name="Li Y."/>
        </authorList>
    </citation>
    <scope>NUCLEOTIDE SEQUENCE [LARGE SCALE GENOMIC DNA]</scope>
    <source>
        <strain evidence="2 3">13-12</strain>
    </source>
</reference>
<comment type="caution">
    <text evidence="2">The sequence shown here is derived from an EMBL/GenBank/DDBJ whole genome shotgun (WGS) entry which is preliminary data.</text>
</comment>
<dbReference type="STRING" id="1903952.BIT28_18980"/>
<dbReference type="Proteomes" id="UP000186905">
    <property type="component" value="Unassembled WGS sequence"/>
</dbReference>
<proteinExistence type="predicted"/>
<sequence>MKKVLTTSLSALTVVMVPVLHSHADEFSYPVLQPSQSDFGGVGLIQMPTGRVAPEGEFNVGGTFNNEYYHYTVSLQLLPWLESTIRYTLVQDLLYSNDPSFSGDTKYTDKGIDFKIRLLEESYWIPETSLGVRDFGGTGLFDGEFIAASKHIGPFDFTVGVGWGYIGNSANLTGDKTASSDCNRNTEVKGKGGSVDFDRWYTGCSAIFGGLEYQSPWQPLRLKVEYDGNDYTSDFPVTRGGIDMSQDSKFNYGALYRLGNWGDLRLSYERGNTWTFGFNLNTNFNDLKAIWQDQPLPAYQKQTPRPNVNKSELSNEEWLELAQDLHKIAGYENPSIYSDSETVTVVAPQTKYRDRAEAHQRAGTLIANHVPEAKEYRLVETSNRQAITETRIDREQFVKVANHEYFDAKVEDATKVDVPESPKGSLIASSDKDWDISVAPTLQQSFGGSENFYMFNIGINAGANYWFGDHVELGGSVYFNIYDNYDKFLYEVPPDGTDLKRVRTLVRQYINDNPVRMNNLQLTWMDRLGDNWYSQAYGGYLEMMFGGVGTEILYRPQGSNWAVGVDANYVIQRDPDSQFGFFTEEVQFDPITNRDYRVQTGAITGHATVYYQPQWEWLPNTLFKISAGQYLTEDKGVTVDFSKQFDSGVIAGAFIAQTNLSAEEFGEGSYNKGFYVSIPFDIMTVKPSTNRATISWLPLTRDGGQMLNRKYQLFSVTDARYPWYGRKAMN</sequence>
<dbReference type="EMBL" id="MJIL01000069">
    <property type="protein sequence ID" value="OLQ76101.1"/>
    <property type="molecule type" value="Genomic_DNA"/>
</dbReference>
<organism evidence="2 3">
    <name type="scientific">Photobacterium proteolyticum</name>
    <dbReference type="NCBI Taxonomy" id="1903952"/>
    <lineage>
        <taxon>Bacteria</taxon>
        <taxon>Pseudomonadati</taxon>
        <taxon>Pseudomonadota</taxon>
        <taxon>Gammaproteobacteria</taxon>
        <taxon>Vibrionales</taxon>
        <taxon>Vibrionaceae</taxon>
        <taxon>Photobacterium</taxon>
    </lineage>
</organism>